<keyword evidence="4" id="KW-0325">Glycoprotein</keyword>
<feature type="region of interest" description="Disordered" evidence="6">
    <location>
        <begin position="330"/>
        <end position="372"/>
    </location>
</feature>
<dbReference type="SUPFAM" id="SSF48726">
    <property type="entry name" value="Immunoglobulin"/>
    <property type="match status" value="1"/>
</dbReference>
<evidence type="ECO:0000256" key="2">
    <source>
        <dbReference type="ARBA" id="ARBA00023136"/>
    </source>
</evidence>
<keyword evidence="10" id="KW-1185">Reference proteome</keyword>
<feature type="compositionally biased region" description="Polar residues" evidence="6">
    <location>
        <begin position="361"/>
        <end position="372"/>
    </location>
</feature>
<evidence type="ECO:0000313" key="10">
    <source>
        <dbReference type="Proteomes" id="UP000683360"/>
    </source>
</evidence>
<protein>
    <submittedName>
        <fullName evidence="9">HMCN</fullName>
    </submittedName>
</protein>
<evidence type="ECO:0000256" key="6">
    <source>
        <dbReference type="SAM" id="MobiDB-lite"/>
    </source>
</evidence>
<keyword evidence="2 7" id="KW-0472">Membrane</keyword>
<gene>
    <name evidence="9" type="ORF">MEDL_46762</name>
</gene>
<dbReference type="SMART" id="SM00408">
    <property type="entry name" value="IGc2"/>
    <property type="match status" value="1"/>
</dbReference>
<evidence type="ECO:0000259" key="8">
    <source>
        <dbReference type="PROSITE" id="PS50835"/>
    </source>
</evidence>
<dbReference type="InterPro" id="IPR036179">
    <property type="entry name" value="Ig-like_dom_sf"/>
</dbReference>
<feature type="domain" description="Ig-like" evidence="8">
    <location>
        <begin position="1"/>
        <end position="72"/>
    </location>
</feature>
<dbReference type="InterPro" id="IPR003599">
    <property type="entry name" value="Ig_sub"/>
</dbReference>
<dbReference type="PANTHER" id="PTHR11640:SF164">
    <property type="entry name" value="MAM DOMAIN-CONTAINING GLYCOSYLPHOSPHATIDYLINOSITOL ANCHOR PROTEIN 1"/>
    <property type="match status" value="1"/>
</dbReference>
<dbReference type="InterPro" id="IPR013783">
    <property type="entry name" value="Ig-like_fold"/>
</dbReference>
<name>A0A8S3TR63_MYTED</name>
<organism evidence="9 10">
    <name type="scientific">Mytilus edulis</name>
    <name type="common">Blue mussel</name>
    <dbReference type="NCBI Taxonomy" id="6550"/>
    <lineage>
        <taxon>Eukaryota</taxon>
        <taxon>Metazoa</taxon>
        <taxon>Spiralia</taxon>
        <taxon>Lophotrochozoa</taxon>
        <taxon>Mollusca</taxon>
        <taxon>Bivalvia</taxon>
        <taxon>Autobranchia</taxon>
        <taxon>Pteriomorphia</taxon>
        <taxon>Mytilida</taxon>
        <taxon>Mytiloidea</taxon>
        <taxon>Mytilidae</taxon>
        <taxon>Mytilinae</taxon>
        <taxon>Mytilus</taxon>
    </lineage>
</organism>
<comment type="caution">
    <text evidence="9">The sequence shown here is derived from an EMBL/GenBank/DDBJ whole genome shotgun (WGS) entry which is preliminary data.</text>
</comment>
<keyword evidence="3" id="KW-1015">Disulfide bond</keyword>
<keyword evidence="7" id="KW-0812">Transmembrane</keyword>
<dbReference type="GO" id="GO:0098609">
    <property type="term" value="P:cell-cell adhesion"/>
    <property type="evidence" value="ECO:0007669"/>
    <property type="project" value="TreeGrafter"/>
</dbReference>
<dbReference type="EMBL" id="CAJPWZ010002225">
    <property type="protein sequence ID" value="CAG2234134.1"/>
    <property type="molecule type" value="Genomic_DNA"/>
</dbReference>
<reference evidence="9" key="1">
    <citation type="submission" date="2021-03" db="EMBL/GenBank/DDBJ databases">
        <authorList>
            <person name="Bekaert M."/>
        </authorList>
    </citation>
    <scope>NUCLEOTIDE SEQUENCE</scope>
</reference>
<keyword evidence="5" id="KW-0393">Immunoglobulin domain</keyword>
<evidence type="ECO:0000256" key="3">
    <source>
        <dbReference type="ARBA" id="ARBA00023157"/>
    </source>
</evidence>
<dbReference type="OrthoDB" id="9972932at2759"/>
<evidence type="ECO:0000313" key="9">
    <source>
        <dbReference type="EMBL" id="CAG2234134.1"/>
    </source>
</evidence>
<comment type="subcellular location">
    <subcellularLocation>
        <location evidence="1">Membrane</location>
        <topology evidence="1">Single-pass type I membrane protein</topology>
    </subcellularLocation>
</comment>
<sequence>MNITEGQSLRVRCNAEALPEPTNFTWTKMNKLISALPTLYIDVVNRKDTGRYTCTAMNLIGTGNIETDVVVFYTYTFYEWEHTSDYGDHIRFLNGSSNGSVILPNSNDNEIEYQNNGYYKCTVSNGIPNINGVTKQSSEIFLYVKGKPIFVHDNVARIYGEYRKTVSIDVNIYSNPKYTDFGIFDGNGNRFTSGTNIKIIEETRSVLASFHGSVVRVKGYKITFNLEMMTQEYFTDYIFKVTNNFGQSQHRTTIIRAMKTKADSIQSLYTIVVSGSSSVGFILMIAVTIYVIKRFCRTQHQIQVHHGTRQINNIECGPYDEIDEQEMEENLASNNETETVIDSDYEEPCNLLHTNRDSDYNQKSISLSSSEK</sequence>
<dbReference type="InterPro" id="IPR003598">
    <property type="entry name" value="Ig_sub2"/>
</dbReference>
<dbReference type="InterPro" id="IPR007110">
    <property type="entry name" value="Ig-like_dom"/>
</dbReference>
<dbReference type="GO" id="GO:0005911">
    <property type="term" value="C:cell-cell junction"/>
    <property type="evidence" value="ECO:0007669"/>
    <property type="project" value="TreeGrafter"/>
</dbReference>
<proteinExistence type="predicted"/>
<dbReference type="SMART" id="SM00409">
    <property type="entry name" value="IG"/>
    <property type="match status" value="1"/>
</dbReference>
<dbReference type="InterPro" id="IPR051275">
    <property type="entry name" value="Cell_adhesion_signaling"/>
</dbReference>
<dbReference type="AlphaFoldDB" id="A0A8S3TR63"/>
<dbReference type="GO" id="GO:0050839">
    <property type="term" value="F:cell adhesion molecule binding"/>
    <property type="evidence" value="ECO:0007669"/>
    <property type="project" value="TreeGrafter"/>
</dbReference>
<dbReference type="GO" id="GO:0005886">
    <property type="term" value="C:plasma membrane"/>
    <property type="evidence" value="ECO:0007669"/>
    <property type="project" value="TreeGrafter"/>
</dbReference>
<dbReference type="Pfam" id="PF13927">
    <property type="entry name" value="Ig_3"/>
    <property type="match status" value="1"/>
</dbReference>
<evidence type="ECO:0000256" key="4">
    <source>
        <dbReference type="ARBA" id="ARBA00023180"/>
    </source>
</evidence>
<dbReference type="Proteomes" id="UP000683360">
    <property type="component" value="Unassembled WGS sequence"/>
</dbReference>
<dbReference type="PROSITE" id="PS50835">
    <property type="entry name" value="IG_LIKE"/>
    <property type="match status" value="1"/>
</dbReference>
<feature type="transmembrane region" description="Helical" evidence="7">
    <location>
        <begin position="268"/>
        <end position="292"/>
    </location>
</feature>
<dbReference type="Gene3D" id="2.60.40.10">
    <property type="entry name" value="Immunoglobulins"/>
    <property type="match status" value="1"/>
</dbReference>
<evidence type="ECO:0000256" key="7">
    <source>
        <dbReference type="SAM" id="Phobius"/>
    </source>
</evidence>
<dbReference type="PANTHER" id="PTHR11640">
    <property type="entry name" value="NEPHRIN"/>
    <property type="match status" value="1"/>
</dbReference>
<accession>A0A8S3TR63</accession>
<evidence type="ECO:0000256" key="5">
    <source>
        <dbReference type="ARBA" id="ARBA00023319"/>
    </source>
</evidence>
<evidence type="ECO:0000256" key="1">
    <source>
        <dbReference type="ARBA" id="ARBA00004479"/>
    </source>
</evidence>
<keyword evidence="7" id="KW-1133">Transmembrane helix</keyword>